<accession>A0A395I1A9</accession>
<organism evidence="2 3">
    <name type="scientific">Aspergillus homomorphus (strain CBS 101889)</name>
    <dbReference type="NCBI Taxonomy" id="1450537"/>
    <lineage>
        <taxon>Eukaryota</taxon>
        <taxon>Fungi</taxon>
        <taxon>Dikarya</taxon>
        <taxon>Ascomycota</taxon>
        <taxon>Pezizomycotina</taxon>
        <taxon>Eurotiomycetes</taxon>
        <taxon>Eurotiomycetidae</taxon>
        <taxon>Eurotiales</taxon>
        <taxon>Aspergillaceae</taxon>
        <taxon>Aspergillus</taxon>
        <taxon>Aspergillus subgen. Circumdati</taxon>
    </lineage>
</organism>
<dbReference type="EMBL" id="KZ824279">
    <property type="protein sequence ID" value="RAL13469.1"/>
    <property type="molecule type" value="Genomic_DNA"/>
</dbReference>
<feature type="region of interest" description="Disordered" evidence="1">
    <location>
        <begin position="40"/>
        <end position="209"/>
    </location>
</feature>
<evidence type="ECO:0000313" key="2">
    <source>
        <dbReference type="EMBL" id="RAL13469.1"/>
    </source>
</evidence>
<dbReference type="STRING" id="1450537.A0A395I1A9"/>
<name>A0A395I1A9_ASPHC</name>
<feature type="compositionally biased region" description="Polar residues" evidence="1">
    <location>
        <begin position="109"/>
        <end position="118"/>
    </location>
</feature>
<proteinExistence type="predicted"/>
<dbReference type="OrthoDB" id="5395975at2759"/>
<evidence type="ECO:0000256" key="1">
    <source>
        <dbReference type="SAM" id="MobiDB-lite"/>
    </source>
</evidence>
<gene>
    <name evidence="2" type="ORF">BO97DRAFT_388626</name>
</gene>
<sequence>MPDSEVLIHIAAPSTVRDDARYRAQVEAILAFQASTRQMITLRSDKDPEESPGADDASTASSAQPAASPTAVDSTASTASVAATVGDQALDGSTPDIPSLQPEAAQALTKVSSPSGRTQYDDSLGTPISVVPDSQPGQGQPGTLALQEIEPPVTATCRSHERAPPTDYVRTAKRSREDHPVHEHENPPQPCLDVPSSPDTHRHDTPSTRDTLVTTPLKIIPPLPPVSTSPFKTHITPTLSMLATRLRSERTYTPVRQTRDLDPLERGYWFLHINLVPSEPPPPSRAAAHSNPAISTTTWGVSFFTRFWTFLSDFLKEGRAGWGVWCIVEDAQPTPPPAVKPGQSTTHPPADAEMQRLTLKVYTWGEVASHIYLLLFLASERRIRRMGAQWRDGGDKVVIEMP</sequence>
<dbReference type="Proteomes" id="UP000248961">
    <property type="component" value="Unassembled WGS sequence"/>
</dbReference>
<protein>
    <recommendedName>
        <fullName evidence="4">Acetamidase</fullName>
    </recommendedName>
</protein>
<evidence type="ECO:0008006" key="4">
    <source>
        <dbReference type="Google" id="ProtNLM"/>
    </source>
</evidence>
<dbReference type="VEuPathDB" id="FungiDB:BO97DRAFT_388626"/>
<reference evidence="2 3" key="1">
    <citation type="submission" date="2018-02" db="EMBL/GenBank/DDBJ databases">
        <title>The genomes of Aspergillus section Nigri reveals drivers in fungal speciation.</title>
        <authorList>
            <consortium name="DOE Joint Genome Institute"/>
            <person name="Vesth T.C."/>
            <person name="Nybo J."/>
            <person name="Theobald S."/>
            <person name="Brandl J."/>
            <person name="Frisvad J.C."/>
            <person name="Nielsen K.F."/>
            <person name="Lyhne E.K."/>
            <person name="Kogle M.E."/>
            <person name="Kuo A."/>
            <person name="Riley R."/>
            <person name="Clum A."/>
            <person name="Nolan M."/>
            <person name="Lipzen A."/>
            <person name="Salamov A."/>
            <person name="Henrissat B."/>
            <person name="Wiebenga A."/>
            <person name="De vries R.P."/>
            <person name="Grigoriev I.V."/>
            <person name="Mortensen U.H."/>
            <person name="Andersen M.R."/>
            <person name="Baker S.E."/>
        </authorList>
    </citation>
    <scope>NUCLEOTIDE SEQUENCE [LARGE SCALE GENOMIC DNA]</scope>
    <source>
        <strain evidence="2 3">CBS 101889</strain>
    </source>
</reference>
<feature type="compositionally biased region" description="Basic and acidic residues" evidence="1">
    <location>
        <begin position="174"/>
        <end position="186"/>
    </location>
</feature>
<evidence type="ECO:0000313" key="3">
    <source>
        <dbReference type="Proteomes" id="UP000248961"/>
    </source>
</evidence>
<dbReference type="RefSeq" id="XP_025552623.1">
    <property type="nucleotide sequence ID" value="XM_025693664.1"/>
</dbReference>
<dbReference type="AlphaFoldDB" id="A0A395I1A9"/>
<feature type="compositionally biased region" description="Low complexity" evidence="1">
    <location>
        <begin position="54"/>
        <end position="85"/>
    </location>
</feature>
<keyword evidence="3" id="KW-1185">Reference proteome</keyword>
<dbReference type="GeneID" id="37197953"/>